<feature type="compositionally biased region" description="Basic and acidic residues" evidence="1">
    <location>
        <begin position="130"/>
        <end position="139"/>
    </location>
</feature>
<protein>
    <submittedName>
        <fullName evidence="2">Uncharacterized protein</fullName>
    </submittedName>
</protein>
<evidence type="ECO:0000313" key="2">
    <source>
        <dbReference type="EMBL" id="KAF3488553.1"/>
    </source>
</evidence>
<evidence type="ECO:0000256" key="1">
    <source>
        <dbReference type="SAM" id="MobiDB-lite"/>
    </source>
</evidence>
<evidence type="ECO:0000313" key="3">
    <source>
        <dbReference type="Proteomes" id="UP000712600"/>
    </source>
</evidence>
<gene>
    <name evidence="2" type="ORF">F2Q69_00052944</name>
</gene>
<organism evidence="2 3">
    <name type="scientific">Brassica cretica</name>
    <name type="common">Mustard</name>
    <dbReference type="NCBI Taxonomy" id="69181"/>
    <lineage>
        <taxon>Eukaryota</taxon>
        <taxon>Viridiplantae</taxon>
        <taxon>Streptophyta</taxon>
        <taxon>Embryophyta</taxon>
        <taxon>Tracheophyta</taxon>
        <taxon>Spermatophyta</taxon>
        <taxon>Magnoliopsida</taxon>
        <taxon>eudicotyledons</taxon>
        <taxon>Gunneridae</taxon>
        <taxon>Pentapetalae</taxon>
        <taxon>rosids</taxon>
        <taxon>malvids</taxon>
        <taxon>Brassicales</taxon>
        <taxon>Brassicaceae</taxon>
        <taxon>Brassiceae</taxon>
        <taxon>Brassica</taxon>
    </lineage>
</organism>
<dbReference type="Proteomes" id="UP000712600">
    <property type="component" value="Unassembled WGS sequence"/>
</dbReference>
<feature type="region of interest" description="Disordered" evidence="1">
    <location>
        <begin position="122"/>
        <end position="182"/>
    </location>
</feature>
<dbReference type="EMBL" id="QGKX02002183">
    <property type="protein sequence ID" value="KAF3488553.1"/>
    <property type="molecule type" value="Genomic_DNA"/>
</dbReference>
<comment type="caution">
    <text evidence="2">The sequence shown here is derived from an EMBL/GenBank/DDBJ whole genome shotgun (WGS) entry which is preliminary data.</text>
</comment>
<sequence>MEQGVLNHILLFLESEHHYAACWALMLALAFFGGRKWFPFAAECAAFLHEGERCCHSERTQEEEKEKNNRNLRGWLKGKYSVIGRLVESQTRSDGILPDKQAMRVRTFLDIFLGNQRPAFSQRGTTVQRNEMEGLESKKSTATTSSARRKADEEEKNSTLPKTYEAYSDESSCPEVYTTSYT</sequence>
<dbReference type="AlphaFoldDB" id="A0A8S9MZZ4"/>
<accession>A0A8S9MZZ4</accession>
<proteinExistence type="predicted"/>
<name>A0A8S9MZZ4_BRACR</name>
<reference evidence="2" key="1">
    <citation type="submission" date="2019-12" db="EMBL/GenBank/DDBJ databases">
        <title>Genome sequencing and annotation of Brassica cretica.</title>
        <authorList>
            <person name="Studholme D.J."/>
            <person name="Sarris P."/>
        </authorList>
    </citation>
    <scope>NUCLEOTIDE SEQUENCE</scope>
    <source>
        <strain evidence="2">PFS-109/04</strain>
        <tissue evidence="2">Leaf</tissue>
    </source>
</reference>